<comment type="caution">
    <text evidence="3">The sequence shown here is derived from an EMBL/GenBank/DDBJ whole genome shotgun (WGS) entry which is preliminary data.</text>
</comment>
<evidence type="ECO:0000313" key="3">
    <source>
        <dbReference type="EMBL" id="OQS04014.1"/>
    </source>
</evidence>
<feature type="transmembrane region" description="Helical" evidence="1">
    <location>
        <begin position="126"/>
        <end position="149"/>
    </location>
</feature>
<dbReference type="InterPro" id="IPR037185">
    <property type="entry name" value="EmrE-like"/>
</dbReference>
<feature type="transmembrane region" description="Helical" evidence="1">
    <location>
        <begin position="98"/>
        <end position="114"/>
    </location>
</feature>
<accession>A0A1W0A161</accession>
<keyword evidence="1" id="KW-1133">Transmembrane helix</keyword>
<feature type="transmembrane region" description="Helical" evidence="1">
    <location>
        <begin position="226"/>
        <end position="244"/>
    </location>
</feature>
<protein>
    <submittedName>
        <fullName evidence="3">Drug/Metabolite Transporter (DMT) Superfamily</fullName>
    </submittedName>
</protein>
<dbReference type="EMBL" id="JNBS01000695">
    <property type="protein sequence ID" value="OQS04014.1"/>
    <property type="molecule type" value="Genomic_DNA"/>
</dbReference>
<name>A0A1W0A161_9STRA</name>
<evidence type="ECO:0000313" key="4">
    <source>
        <dbReference type="Proteomes" id="UP000243217"/>
    </source>
</evidence>
<dbReference type="AlphaFoldDB" id="A0A1W0A161"/>
<feature type="non-terminal residue" evidence="3">
    <location>
        <position position="1"/>
    </location>
</feature>
<gene>
    <name evidence="3" type="ORF">THRCLA_21001</name>
</gene>
<dbReference type="GO" id="GO:0016020">
    <property type="term" value="C:membrane"/>
    <property type="evidence" value="ECO:0007669"/>
    <property type="project" value="InterPro"/>
</dbReference>
<dbReference type="SUPFAM" id="SSF103481">
    <property type="entry name" value="Multidrug resistance efflux transporter EmrE"/>
    <property type="match status" value="2"/>
</dbReference>
<keyword evidence="1" id="KW-0812">Transmembrane</keyword>
<evidence type="ECO:0000256" key="1">
    <source>
        <dbReference type="SAM" id="Phobius"/>
    </source>
</evidence>
<feature type="transmembrane region" description="Helical" evidence="1">
    <location>
        <begin position="169"/>
        <end position="189"/>
    </location>
</feature>
<dbReference type="PANTHER" id="PTHR22911">
    <property type="entry name" value="ACYL-MALONYL CONDENSING ENZYME-RELATED"/>
    <property type="match status" value="1"/>
</dbReference>
<dbReference type="PANTHER" id="PTHR22911:SF79">
    <property type="entry name" value="MOBA-LIKE NTP TRANSFERASE DOMAIN-CONTAINING PROTEIN"/>
    <property type="match status" value="1"/>
</dbReference>
<feature type="transmembrane region" description="Helical" evidence="1">
    <location>
        <begin position="7"/>
        <end position="28"/>
    </location>
</feature>
<proteinExistence type="predicted"/>
<keyword evidence="4" id="KW-1185">Reference proteome</keyword>
<sequence length="269" mass="29042">LHTCVDVVSMVFAGIGYCFFLGTFIYALTMTSVSHAYIFNNCHSLVLVLGKLVFRHPITSGQLVGSLIGLVGGIVTTMDFHPVDPNAPVTLPTMTGDLVAFVGALGGVLYLTLAERLRPNVDLMVFMYYLDLIGAILLLTIMAGMGMPLEFSIDPHFGLWGWMAPVANRLPVALYIIFVCDFIGTMGYVRALYYFEPIVISIVMLLEPIFATVIGILVHVEAVPGVLTLCGGLLVLAGTALVILKSPPKEEIKPRASSVATCFQSVVIR</sequence>
<dbReference type="OrthoDB" id="71325at2759"/>
<feature type="domain" description="EamA" evidence="2">
    <location>
        <begin position="95"/>
        <end position="243"/>
    </location>
</feature>
<dbReference type="Proteomes" id="UP000243217">
    <property type="component" value="Unassembled WGS sequence"/>
</dbReference>
<keyword evidence="1" id="KW-0472">Membrane</keyword>
<dbReference type="InterPro" id="IPR000620">
    <property type="entry name" value="EamA_dom"/>
</dbReference>
<evidence type="ECO:0000259" key="2">
    <source>
        <dbReference type="Pfam" id="PF00892"/>
    </source>
</evidence>
<feature type="transmembrane region" description="Helical" evidence="1">
    <location>
        <begin position="198"/>
        <end position="220"/>
    </location>
</feature>
<dbReference type="Pfam" id="PF00892">
    <property type="entry name" value="EamA"/>
    <property type="match status" value="1"/>
</dbReference>
<organism evidence="3 4">
    <name type="scientific">Thraustotheca clavata</name>
    <dbReference type="NCBI Taxonomy" id="74557"/>
    <lineage>
        <taxon>Eukaryota</taxon>
        <taxon>Sar</taxon>
        <taxon>Stramenopiles</taxon>
        <taxon>Oomycota</taxon>
        <taxon>Saprolegniomycetes</taxon>
        <taxon>Saprolegniales</taxon>
        <taxon>Achlyaceae</taxon>
        <taxon>Thraustotheca</taxon>
    </lineage>
</organism>
<reference evidence="3 4" key="1">
    <citation type="journal article" date="2014" name="Genome Biol. Evol.">
        <title>The secreted proteins of Achlya hypogyna and Thraustotheca clavata identify the ancestral oomycete secretome and reveal gene acquisitions by horizontal gene transfer.</title>
        <authorList>
            <person name="Misner I."/>
            <person name="Blouin N."/>
            <person name="Leonard G."/>
            <person name="Richards T.A."/>
            <person name="Lane C.E."/>
        </authorList>
    </citation>
    <scope>NUCLEOTIDE SEQUENCE [LARGE SCALE GENOMIC DNA]</scope>
    <source>
        <strain evidence="3 4">ATCC 34112</strain>
    </source>
</reference>